<accession>A0A8B3RJM2</accession>
<dbReference type="Proteomes" id="UP000293613">
    <property type="component" value="Unassembled WGS sequence"/>
</dbReference>
<organism evidence="2 3">
    <name type="scientific">Bifidobacterium animalis subsp. lactis</name>
    <name type="common">Bifidobacterium lactis</name>
    <dbReference type="NCBI Taxonomy" id="302911"/>
    <lineage>
        <taxon>Bacteria</taxon>
        <taxon>Bacillati</taxon>
        <taxon>Actinomycetota</taxon>
        <taxon>Actinomycetes</taxon>
        <taxon>Bifidobacteriales</taxon>
        <taxon>Bifidobacteriaceae</taxon>
        <taxon>Bifidobacterium</taxon>
    </lineage>
</organism>
<sequence>MNAKDWIDAINGLIANIIAIAALVVAIRRKPRHKK</sequence>
<proteinExistence type="predicted"/>
<feature type="transmembrane region" description="Helical" evidence="1">
    <location>
        <begin position="6"/>
        <end position="27"/>
    </location>
</feature>
<dbReference type="EMBL" id="RSCO01000013">
    <property type="protein sequence ID" value="RYM96095.1"/>
    <property type="molecule type" value="Genomic_DNA"/>
</dbReference>
<reference evidence="2 3" key="1">
    <citation type="journal article" date="2019" name="Appl. Environ. Microbiol.">
        <title>Dissecting the evolutionary development of the Bifidobacterium animalis species through comparative genomics analyses.</title>
        <authorList>
            <person name="Lugli G.A."/>
            <person name="Mancino W."/>
            <person name="Milani C."/>
            <person name="Duranti S."/>
            <person name="Mancabelli L."/>
            <person name="Napoli S."/>
            <person name="Mangifesta M."/>
            <person name="Viappiani A."/>
            <person name="Anzalone R."/>
            <person name="Longhi G."/>
            <person name="van Sinderen D."/>
            <person name="Ventura M."/>
            <person name="Turroni F."/>
        </authorList>
    </citation>
    <scope>NUCLEOTIDE SEQUENCE [LARGE SCALE GENOMIC DNA]</scope>
    <source>
        <strain evidence="2 3">2011B</strain>
    </source>
</reference>
<keyword evidence="1" id="KW-0472">Membrane</keyword>
<evidence type="ECO:0000313" key="3">
    <source>
        <dbReference type="Proteomes" id="UP000293613"/>
    </source>
</evidence>
<evidence type="ECO:0000313" key="2">
    <source>
        <dbReference type="EMBL" id="RYM96095.1"/>
    </source>
</evidence>
<dbReference type="AlphaFoldDB" id="A0A8B3RJM2"/>
<keyword evidence="1" id="KW-1133">Transmembrane helix</keyword>
<keyword evidence="1" id="KW-0812">Transmembrane</keyword>
<evidence type="ECO:0000256" key="1">
    <source>
        <dbReference type="SAM" id="Phobius"/>
    </source>
</evidence>
<comment type="caution">
    <text evidence="2">The sequence shown here is derived from an EMBL/GenBank/DDBJ whole genome shotgun (WGS) entry which is preliminary data.</text>
</comment>
<gene>
    <name evidence="2" type="ORF">PG2011B_0292</name>
</gene>
<name>A0A8B3RJM2_BIFAN</name>
<protein>
    <submittedName>
        <fullName evidence="2">Uncharacterized protein</fullName>
    </submittedName>
</protein>